<proteinExistence type="predicted"/>
<dbReference type="AlphaFoldDB" id="A0A256FDX8"/>
<evidence type="ECO:0000313" key="2">
    <source>
        <dbReference type="Proteomes" id="UP000216345"/>
    </source>
</evidence>
<name>A0A256FDX8_9HYPH</name>
<dbReference type="EMBL" id="NNRK01000029">
    <property type="protein sequence ID" value="OYR12661.1"/>
    <property type="molecule type" value="Genomic_DNA"/>
</dbReference>
<comment type="caution">
    <text evidence="1">The sequence shown here is derived from an EMBL/GenBank/DDBJ whole genome shotgun (WGS) entry which is preliminary data.</text>
</comment>
<reference evidence="1 2" key="1">
    <citation type="submission" date="2017-07" db="EMBL/GenBank/DDBJ databases">
        <title>Phylogenetic study on the rhizospheric bacterium Ochrobactrum sp. A44.</title>
        <authorList>
            <person name="Krzyzanowska D.M."/>
            <person name="Ossowicki A."/>
            <person name="Rajewska M."/>
            <person name="Maciag T."/>
            <person name="Kaczynski Z."/>
            <person name="Czerwicka M."/>
            <person name="Jafra S."/>
        </authorList>
    </citation>
    <scope>NUCLEOTIDE SEQUENCE [LARGE SCALE GENOMIC DNA]</scope>
    <source>
        <strain evidence="1 2">PR17</strain>
    </source>
</reference>
<sequence length="78" mass="9117">MSIQCEMMQKSSASSLPVVISRLEQARTLVMQWYASWIYQRRVTRSRRVLEALPEHILHDIGWPNVDDRLPGIPRKPS</sequence>
<evidence type="ECO:0008006" key="3">
    <source>
        <dbReference type="Google" id="ProtNLM"/>
    </source>
</evidence>
<keyword evidence="2" id="KW-1185">Reference proteome</keyword>
<organism evidence="1 2">
    <name type="scientific">Brucella rhizosphaerae</name>
    <dbReference type="NCBI Taxonomy" id="571254"/>
    <lineage>
        <taxon>Bacteria</taxon>
        <taxon>Pseudomonadati</taxon>
        <taxon>Pseudomonadota</taxon>
        <taxon>Alphaproteobacteria</taxon>
        <taxon>Hyphomicrobiales</taxon>
        <taxon>Brucellaceae</taxon>
        <taxon>Brucella/Ochrobactrum group</taxon>
        <taxon>Brucella</taxon>
    </lineage>
</organism>
<evidence type="ECO:0000313" key="1">
    <source>
        <dbReference type="EMBL" id="OYR12661.1"/>
    </source>
</evidence>
<dbReference type="Proteomes" id="UP000216345">
    <property type="component" value="Unassembled WGS sequence"/>
</dbReference>
<gene>
    <name evidence="1" type="ORF">CEV32_0834</name>
</gene>
<accession>A0A256FDX8</accession>
<dbReference type="RefSeq" id="WP_094577567.1">
    <property type="nucleotide sequence ID" value="NZ_JBHEEL010000004.1"/>
</dbReference>
<protein>
    <recommendedName>
        <fullName evidence="3">DUF1127 domain-containing protein</fullName>
    </recommendedName>
</protein>
<dbReference type="OrthoDB" id="8456328at2"/>